<evidence type="ECO:0000313" key="4">
    <source>
        <dbReference type="Proteomes" id="UP001596298"/>
    </source>
</evidence>
<feature type="compositionally biased region" description="Basic and acidic residues" evidence="1">
    <location>
        <begin position="324"/>
        <end position="333"/>
    </location>
</feature>
<dbReference type="NCBIfam" id="NF040712">
    <property type="entry name" value="SepH"/>
    <property type="match status" value="1"/>
</dbReference>
<evidence type="ECO:0000259" key="2">
    <source>
        <dbReference type="Pfam" id="PF11268"/>
    </source>
</evidence>
<dbReference type="InterPro" id="IPR047682">
    <property type="entry name" value="SepH-like"/>
</dbReference>
<feature type="compositionally biased region" description="Basic residues" evidence="1">
    <location>
        <begin position="275"/>
        <end position="284"/>
    </location>
</feature>
<dbReference type="EMBL" id="JBHSWH010000001">
    <property type="protein sequence ID" value="MFC6706438.1"/>
    <property type="molecule type" value="Genomic_DNA"/>
</dbReference>
<feature type="domain" description="DUF3071" evidence="2">
    <location>
        <begin position="1"/>
        <end position="171"/>
    </location>
</feature>
<feature type="compositionally biased region" description="Low complexity" evidence="1">
    <location>
        <begin position="231"/>
        <end position="243"/>
    </location>
</feature>
<dbReference type="InterPro" id="IPR021421">
    <property type="entry name" value="DUF3071"/>
</dbReference>
<feature type="region of interest" description="Disordered" evidence="1">
    <location>
        <begin position="182"/>
        <end position="205"/>
    </location>
</feature>
<accession>A0ABW2AHN8</accession>
<reference evidence="4" key="1">
    <citation type="journal article" date="2019" name="Int. J. Syst. Evol. Microbiol.">
        <title>The Global Catalogue of Microorganisms (GCM) 10K type strain sequencing project: providing services to taxonomists for standard genome sequencing and annotation.</title>
        <authorList>
            <consortium name="The Broad Institute Genomics Platform"/>
            <consortium name="The Broad Institute Genome Sequencing Center for Infectious Disease"/>
            <person name="Wu L."/>
            <person name="Ma J."/>
        </authorList>
    </citation>
    <scope>NUCLEOTIDE SEQUENCE [LARGE SCALE GENOMIC DNA]</scope>
    <source>
        <strain evidence="4">CCUG 58127</strain>
    </source>
</reference>
<sequence>MRELRLIGVHDDGEHLLLTEDGDDRFTVPIDDALRSSLRHARPVPSVDVDSVPVPEELRPRDVQALLRAGASVSDVAERAGWTVEKVRRYEGPIRAERDHVARLARAIVVSGGAAGQADSTFGERAERRLDGRGVDPDAVIWDSWRGRDGDWTVLCSFPAGGRPRRATWHFDVRSRTLEPTDDEARWLGEDESTPGPLASARETSVYDVEAEGGLNAAYAPQVRRVRGGRTSATAVPQQPAPAAKKKTASSSADKDRTEAGERPVDLVAAMRERSKNRRRKGRAAAHQDFPEDAAPREQLDTTGDGPPVGSHPREDDPTDAEDVTGKSGDKDAGQSGDKPSVEQLGHDPVTGTADLFADLSVDETTAKAAEQEREPAEPAPDDVDESAADNVDESEEPAAETDDNDAKQPKSARPQAVPRETGTVVPDRPSSARKGRPSVPSWDDIMFGRRPGRD</sequence>
<evidence type="ECO:0000256" key="1">
    <source>
        <dbReference type="SAM" id="MobiDB-lite"/>
    </source>
</evidence>
<name>A0ABW2AHN8_9MICO</name>
<organism evidence="3 4">
    <name type="scientific">Flexivirga alba</name>
    <dbReference type="NCBI Taxonomy" id="702742"/>
    <lineage>
        <taxon>Bacteria</taxon>
        <taxon>Bacillati</taxon>
        <taxon>Actinomycetota</taxon>
        <taxon>Actinomycetes</taxon>
        <taxon>Micrococcales</taxon>
        <taxon>Dermacoccaceae</taxon>
        <taxon>Flexivirga</taxon>
    </lineage>
</organism>
<dbReference type="Pfam" id="PF11268">
    <property type="entry name" value="DUF3071"/>
    <property type="match status" value="1"/>
</dbReference>
<gene>
    <name evidence="3" type="primary">sepH</name>
    <name evidence="3" type="ORF">ACFQDH_14525</name>
</gene>
<proteinExistence type="predicted"/>
<feature type="compositionally biased region" description="Basic and acidic residues" evidence="1">
    <location>
        <begin position="253"/>
        <end position="265"/>
    </location>
</feature>
<dbReference type="RefSeq" id="WP_382403099.1">
    <property type="nucleotide sequence ID" value="NZ_JBHSWH010000001.1"/>
</dbReference>
<protein>
    <submittedName>
        <fullName evidence="3">Septation protein SepH</fullName>
    </submittedName>
</protein>
<evidence type="ECO:0000313" key="3">
    <source>
        <dbReference type="EMBL" id="MFC6706438.1"/>
    </source>
</evidence>
<feature type="compositionally biased region" description="Acidic residues" evidence="1">
    <location>
        <begin position="380"/>
        <end position="404"/>
    </location>
</feature>
<dbReference type="Proteomes" id="UP001596298">
    <property type="component" value="Unassembled WGS sequence"/>
</dbReference>
<comment type="caution">
    <text evidence="3">The sequence shown here is derived from an EMBL/GenBank/DDBJ whole genome shotgun (WGS) entry which is preliminary data.</text>
</comment>
<feature type="region of interest" description="Disordered" evidence="1">
    <location>
        <begin position="220"/>
        <end position="455"/>
    </location>
</feature>
<keyword evidence="4" id="KW-1185">Reference proteome</keyword>